<dbReference type="InterPro" id="IPR019776">
    <property type="entry name" value="Flagellar_basal_body_rod_CS"/>
</dbReference>
<dbReference type="SUPFAM" id="SSF117143">
    <property type="entry name" value="Flagellar hook protein flgE"/>
    <property type="match status" value="1"/>
</dbReference>
<evidence type="ECO:0000256" key="6">
    <source>
        <dbReference type="RuleBase" id="RU362116"/>
    </source>
</evidence>
<comment type="subunit">
    <text evidence="4 6">The basal body constitutes a major portion of the flagellar organelle and consists of five rings (E,L,P,S, and M) mounted on a central rod. The rod consists of about 26 subunits of FlgG in the distal portion, and FlgB, FlgC and FlgF are thought to build up the proximal portion of the rod with about 6 subunits each.</text>
</comment>
<sequence>MDHVIYTALNGALHALEHQAVITNNLANVSTHGFKAQLAATRFVPIESTVGHQTRTLAMASTPVTDQRAGAMNYTSRSLDVVISEEGYLAVQLANGLEAYTRNGNIQISADGELVIQHRPLMGDGGEIRVPPQAKLTIAADGTITGYIPTNPPTDLGQVGRIKRVKASEQQLVRGEEGLFHPAEPNAQPLAIDNSVKLLSGILEGSNVNPAQAMVAMIANARTFEMQMKVIHSANDNAQRANQLLAIS</sequence>
<keyword evidence="10" id="KW-0969">Cilium</keyword>
<proteinExistence type="inferred from homology"/>
<dbReference type="InterPro" id="IPR001444">
    <property type="entry name" value="Flag_bb_rod_N"/>
</dbReference>
<feature type="domain" description="Flagellar basal-body/hook protein C-terminal" evidence="8">
    <location>
        <begin position="200"/>
        <end position="244"/>
    </location>
</feature>
<evidence type="ECO:0000259" key="8">
    <source>
        <dbReference type="Pfam" id="PF06429"/>
    </source>
</evidence>
<evidence type="ECO:0000259" key="7">
    <source>
        <dbReference type="Pfam" id="PF00460"/>
    </source>
</evidence>
<reference evidence="10" key="1">
    <citation type="submission" date="2018-04" db="EMBL/GenBank/DDBJ databases">
        <authorList>
            <person name="Go L.Y."/>
            <person name="Mitchell J.A."/>
        </authorList>
    </citation>
    <scope>NUCLEOTIDE SEQUENCE</scope>
    <source>
        <strain evidence="10">ARTV</strain>
    </source>
</reference>
<evidence type="ECO:0000256" key="2">
    <source>
        <dbReference type="ARBA" id="ARBA00009677"/>
    </source>
</evidence>
<dbReference type="PANTHER" id="PTHR30435">
    <property type="entry name" value="FLAGELLAR PROTEIN"/>
    <property type="match status" value="1"/>
</dbReference>
<evidence type="ECO:0000259" key="9">
    <source>
        <dbReference type="Pfam" id="PF22692"/>
    </source>
</evidence>
<evidence type="ECO:0000313" key="10">
    <source>
        <dbReference type="EMBL" id="SSW95509.1"/>
    </source>
</evidence>
<feature type="domain" description="Flagellar hook protein FlgE/F/G-like D1" evidence="9">
    <location>
        <begin position="83"/>
        <end position="145"/>
    </location>
</feature>
<dbReference type="InterPro" id="IPR020013">
    <property type="entry name" value="Flagellar_FlgE/F/G"/>
</dbReference>
<evidence type="ECO:0000256" key="5">
    <source>
        <dbReference type="ARBA" id="ARBA00040228"/>
    </source>
</evidence>
<keyword evidence="10" id="KW-0966">Cell projection</keyword>
<dbReference type="AlphaFoldDB" id="A0A3B0MHM8"/>
<name>A0A3B0MHM8_9GAMM</name>
<protein>
    <recommendedName>
        <fullName evidence="5 6">Flagellar basal-body rod protein FlgF</fullName>
    </recommendedName>
</protein>
<keyword evidence="10" id="KW-0282">Flagellum</keyword>
<dbReference type="InterPro" id="IPR053967">
    <property type="entry name" value="LlgE_F_G-like_D1"/>
</dbReference>
<keyword evidence="3 6" id="KW-0975">Bacterial flagellum</keyword>
<dbReference type="PROSITE" id="PS00588">
    <property type="entry name" value="FLAGELLA_BB_ROD"/>
    <property type="match status" value="1"/>
</dbReference>
<gene>
    <name evidence="10" type="primary">flgF</name>
    <name evidence="10" type="ORF">ARTV_1453</name>
</gene>
<dbReference type="NCBIfam" id="NF009280">
    <property type="entry name" value="PRK12640.1"/>
    <property type="match status" value="1"/>
</dbReference>
<organism evidence="10">
    <name type="scientific">Arsenophonus endosymbiont of Trialeurodes vaporariorum</name>
    <dbReference type="NCBI Taxonomy" id="235567"/>
    <lineage>
        <taxon>Bacteria</taxon>
        <taxon>Pseudomonadati</taxon>
        <taxon>Pseudomonadota</taxon>
        <taxon>Gammaproteobacteria</taxon>
        <taxon>Enterobacterales</taxon>
        <taxon>Morganellaceae</taxon>
        <taxon>Arsenophonus</taxon>
    </lineage>
</organism>
<comment type="similarity">
    <text evidence="2 6">Belongs to the flagella basal body rod proteins family.</text>
</comment>
<dbReference type="InterPro" id="IPR010930">
    <property type="entry name" value="Flg_bb/hook_C_dom"/>
</dbReference>
<dbReference type="EMBL" id="UFQR01000005">
    <property type="protein sequence ID" value="SSW95509.1"/>
    <property type="molecule type" value="Genomic_DNA"/>
</dbReference>
<evidence type="ECO:0000256" key="4">
    <source>
        <dbReference type="ARBA" id="ARBA00038560"/>
    </source>
</evidence>
<dbReference type="GO" id="GO:0071978">
    <property type="term" value="P:bacterial-type flagellum-dependent swarming motility"/>
    <property type="evidence" value="ECO:0007669"/>
    <property type="project" value="TreeGrafter"/>
</dbReference>
<dbReference type="Pfam" id="PF06429">
    <property type="entry name" value="Flg_bbr_C"/>
    <property type="match status" value="1"/>
</dbReference>
<dbReference type="InterPro" id="IPR037925">
    <property type="entry name" value="FlgE/F/G-like"/>
</dbReference>
<comment type="subcellular location">
    <subcellularLocation>
        <location evidence="1 6">Bacterial flagellum basal body</location>
    </subcellularLocation>
</comment>
<dbReference type="Pfam" id="PF22692">
    <property type="entry name" value="LlgE_F_G_D1"/>
    <property type="match status" value="1"/>
</dbReference>
<accession>A0A3B0MHM8</accession>
<dbReference type="Pfam" id="PF00460">
    <property type="entry name" value="Flg_bb_rod"/>
    <property type="match status" value="1"/>
</dbReference>
<evidence type="ECO:0000256" key="1">
    <source>
        <dbReference type="ARBA" id="ARBA00004117"/>
    </source>
</evidence>
<dbReference type="NCBIfam" id="TIGR03506">
    <property type="entry name" value="FlgEFG_subfam"/>
    <property type="match status" value="1"/>
</dbReference>
<dbReference type="GO" id="GO:0030694">
    <property type="term" value="C:bacterial-type flagellum basal body, rod"/>
    <property type="evidence" value="ECO:0007669"/>
    <property type="project" value="UniProtKB-UniRule"/>
</dbReference>
<dbReference type="PANTHER" id="PTHR30435:SF18">
    <property type="entry name" value="FLAGELLAR BASAL-BODY ROD PROTEIN FLGF"/>
    <property type="match status" value="1"/>
</dbReference>
<feature type="domain" description="Flagellar basal body rod protein N-terminal" evidence="7">
    <location>
        <begin position="5"/>
        <end position="35"/>
    </location>
</feature>
<evidence type="ECO:0000256" key="3">
    <source>
        <dbReference type="ARBA" id="ARBA00023143"/>
    </source>
</evidence>